<keyword evidence="3" id="KW-1185">Reference proteome</keyword>
<name>A0A6I3IWF4_9MICO</name>
<sequence length="192" mass="21750">MFRHGWHMTTADERFGREVQRRREQKGWSMTRFASLLTEAGVDNFHSTTVGRIERGERPVRLSEAVAVAQVLDVPLESLIPTDAQTLTDAERAVRLYSETKRAIRVLARLLADRLAGLPAVREDLVEVLESGDLDEAGIKQARKWLGIVDMNLAEGWRLPTEQEVRDMTPVQMGRARASVLWMGDDLWQAEA</sequence>
<accession>A0A6I3IWF4</accession>
<dbReference type="InterPro" id="IPR001387">
    <property type="entry name" value="Cro/C1-type_HTH"/>
</dbReference>
<organism evidence="2 3">
    <name type="scientific">Arsenicicoccus cauae</name>
    <dbReference type="NCBI Taxonomy" id="2663847"/>
    <lineage>
        <taxon>Bacteria</taxon>
        <taxon>Bacillati</taxon>
        <taxon>Actinomycetota</taxon>
        <taxon>Actinomycetes</taxon>
        <taxon>Micrococcales</taxon>
        <taxon>Intrasporangiaceae</taxon>
        <taxon>Arsenicicoccus</taxon>
    </lineage>
</organism>
<evidence type="ECO:0000313" key="3">
    <source>
        <dbReference type="Proteomes" id="UP000431092"/>
    </source>
</evidence>
<dbReference type="SUPFAM" id="SSF47413">
    <property type="entry name" value="lambda repressor-like DNA-binding domains"/>
    <property type="match status" value="1"/>
</dbReference>
<dbReference type="InterPro" id="IPR010982">
    <property type="entry name" value="Lambda_DNA-bd_dom_sf"/>
</dbReference>
<protein>
    <submittedName>
        <fullName evidence="2">Helix-turn-helix domain-containing protein</fullName>
    </submittedName>
</protein>
<dbReference type="SMART" id="SM00530">
    <property type="entry name" value="HTH_XRE"/>
    <property type="match status" value="1"/>
</dbReference>
<dbReference type="PROSITE" id="PS50943">
    <property type="entry name" value="HTH_CROC1"/>
    <property type="match status" value="1"/>
</dbReference>
<dbReference type="Gene3D" id="1.10.260.40">
    <property type="entry name" value="lambda repressor-like DNA-binding domains"/>
    <property type="match status" value="1"/>
</dbReference>
<evidence type="ECO:0000259" key="1">
    <source>
        <dbReference type="PROSITE" id="PS50943"/>
    </source>
</evidence>
<comment type="caution">
    <text evidence="2">The sequence shown here is derived from an EMBL/GenBank/DDBJ whole genome shotgun (WGS) entry which is preliminary data.</text>
</comment>
<dbReference type="EMBL" id="WLVL01000040">
    <property type="protein sequence ID" value="MTB72799.1"/>
    <property type="molecule type" value="Genomic_DNA"/>
</dbReference>
<dbReference type="GO" id="GO:0003677">
    <property type="term" value="F:DNA binding"/>
    <property type="evidence" value="ECO:0007669"/>
    <property type="project" value="InterPro"/>
</dbReference>
<reference evidence="2 3" key="1">
    <citation type="submission" date="2019-11" db="EMBL/GenBank/DDBJ databases">
        <title>Whole genome sequencing identifies a novel species of the genus Arsenicicoccus isolated from human blood.</title>
        <authorList>
            <person name="Jeong J.H."/>
            <person name="Kweon O.J."/>
            <person name="Kim H.R."/>
            <person name="Kim T.-H."/>
            <person name="Ha S.-M."/>
            <person name="Lee M.-K."/>
        </authorList>
    </citation>
    <scope>NUCLEOTIDE SEQUENCE [LARGE SCALE GENOMIC DNA]</scope>
    <source>
        <strain evidence="2 3">MKL-02</strain>
    </source>
</reference>
<evidence type="ECO:0000313" key="2">
    <source>
        <dbReference type="EMBL" id="MTB72799.1"/>
    </source>
</evidence>
<dbReference type="AlphaFoldDB" id="A0A6I3IWF4"/>
<dbReference type="Pfam" id="PF13560">
    <property type="entry name" value="HTH_31"/>
    <property type="match status" value="1"/>
</dbReference>
<gene>
    <name evidence="2" type="ORF">GGG17_12665</name>
</gene>
<feature type="domain" description="HTH cro/C1-type" evidence="1">
    <location>
        <begin position="19"/>
        <end position="79"/>
    </location>
</feature>
<dbReference type="Proteomes" id="UP000431092">
    <property type="component" value="Unassembled WGS sequence"/>
</dbReference>
<dbReference type="CDD" id="cd00093">
    <property type="entry name" value="HTH_XRE"/>
    <property type="match status" value="1"/>
</dbReference>
<proteinExistence type="predicted"/>